<reference evidence="13 14" key="1">
    <citation type="submission" date="2017-03" db="EMBL/GenBank/DDBJ databases">
        <title>Genome sequence of Clostridium oryzae DSM 28571.</title>
        <authorList>
            <person name="Poehlein A."/>
            <person name="Daniel R."/>
        </authorList>
    </citation>
    <scope>NUCLEOTIDE SEQUENCE [LARGE SCALE GENOMIC DNA]</scope>
    <source>
        <strain evidence="13 14">DSM 28571</strain>
    </source>
</reference>
<dbReference type="InterPro" id="IPR003594">
    <property type="entry name" value="HATPase_dom"/>
</dbReference>
<dbReference type="PANTHER" id="PTHR43547:SF2">
    <property type="entry name" value="HYBRID SIGNAL TRANSDUCTION HISTIDINE KINASE C"/>
    <property type="match status" value="1"/>
</dbReference>
<feature type="transmembrane region" description="Helical" evidence="10">
    <location>
        <begin position="135"/>
        <end position="152"/>
    </location>
</feature>
<keyword evidence="14" id="KW-1185">Reference proteome</keyword>
<dbReference type="Pfam" id="PF02518">
    <property type="entry name" value="HATPase_c"/>
    <property type="match status" value="1"/>
</dbReference>
<dbReference type="InterPro" id="IPR003661">
    <property type="entry name" value="HisK_dim/P_dom"/>
</dbReference>
<dbReference type="Pfam" id="PF00512">
    <property type="entry name" value="HisKA"/>
    <property type="match status" value="1"/>
</dbReference>
<comment type="catalytic activity">
    <reaction evidence="1">
        <text>ATP + protein L-histidine = ADP + protein N-phospho-L-histidine.</text>
        <dbReference type="EC" id="2.7.13.3"/>
    </reaction>
</comment>
<dbReference type="SUPFAM" id="SSF55874">
    <property type="entry name" value="ATPase domain of HSP90 chaperone/DNA topoisomerase II/histidine kinase"/>
    <property type="match status" value="1"/>
</dbReference>
<name>A0A1V4IQ70_9CLOT</name>
<evidence type="ECO:0000313" key="13">
    <source>
        <dbReference type="EMBL" id="OPJ61954.1"/>
    </source>
</evidence>
<evidence type="ECO:0000313" key="14">
    <source>
        <dbReference type="Proteomes" id="UP000190080"/>
    </source>
</evidence>
<dbReference type="GO" id="GO:0000155">
    <property type="term" value="F:phosphorelay sensor kinase activity"/>
    <property type="evidence" value="ECO:0007669"/>
    <property type="project" value="InterPro"/>
</dbReference>
<evidence type="ECO:0000256" key="8">
    <source>
        <dbReference type="ARBA" id="ARBA00023012"/>
    </source>
</evidence>
<feature type="transmembrane region" description="Helical" evidence="10">
    <location>
        <begin position="84"/>
        <end position="104"/>
    </location>
</feature>
<evidence type="ECO:0000256" key="2">
    <source>
        <dbReference type="ARBA" id="ARBA00012438"/>
    </source>
</evidence>
<dbReference type="RefSeq" id="WP_079423919.1">
    <property type="nucleotide sequence ID" value="NZ_MZGV01000018.1"/>
</dbReference>
<dbReference type="GO" id="GO:0005524">
    <property type="term" value="F:ATP binding"/>
    <property type="evidence" value="ECO:0007669"/>
    <property type="project" value="UniProtKB-KW"/>
</dbReference>
<feature type="transmembrane region" description="Helical" evidence="10">
    <location>
        <begin position="52"/>
        <end position="72"/>
    </location>
</feature>
<dbReference type="NCBIfam" id="TIGR00229">
    <property type="entry name" value="sensory_box"/>
    <property type="match status" value="1"/>
</dbReference>
<evidence type="ECO:0000256" key="6">
    <source>
        <dbReference type="ARBA" id="ARBA00022777"/>
    </source>
</evidence>
<dbReference type="OrthoDB" id="9813394at2"/>
<keyword evidence="3" id="KW-0597">Phosphoprotein</keyword>
<keyword evidence="9" id="KW-0175">Coiled coil</keyword>
<dbReference type="CDD" id="cd00130">
    <property type="entry name" value="PAS"/>
    <property type="match status" value="1"/>
</dbReference>
<evidence type="ECO:0000256" key="3">
    <source>
        <dbReference type="ARBA" id="ARBA00022553"/>
    </source>
</evidence>
<keyword evidence="10" id="KW-1133">Transmembrane helix</keyword>
<organism evidence="13 14">
    <name type="scientific">Clostridium oryzae</name>
    <dbReference type="NCBI Taxonomy" id="1450648"/>
    <lineage>
        <taxon>Bacteria</taxon>
        <taxon>Bacillati</taxon>
        <taxon>Bacillota</taxon>
        <taxon>Clostridia</taxon>
        <taxon>Eubacteriales</taxon>
        <taxon>Clostridiaceae</taxon>
        <taxon>Clostridium</taxon>
    </lineage>
</organism>
<dbReference type="Gene3D" id="3.30.450.20">
    <property type="entry name" value="PAS domain"/>
    <property type="match status" value="1"/>
</dbReference>
<evidence type="ECO:0000256" key="5">
    <source>
        <dbReference type="ARBA" id="ARBA00022741"/>
    </source>
</evidence>
<evidence type="ECO:0000256" key="4">
    <source>
        <dbReference type="ARBA" id="ARBA00022679"/>
    </source>
</evidence>
<dbReference type="EC" id="2.7.13.3" evidence="2"/>
<dbReference type="InterPro" id="IPR036097">
    <property type="entry name" value="HisK_dim/P_sf"/>
</dbReference>
<dbReference type="PANTHER" id="PTHR43547">
    <property type="entry name" value="TWO-COMPONENT HISTIDINE KINASE"/>
    <property type="match status" value="1"/>
</dbReference>
<proteinExistence type="predicted"/>
<evidence type="ECO:0000259" key="11">
    <source>
        <dbReference type="PROSITE" id="PS50109"/>
    </source>
</evidence>
<dbReference type="Gene3D" id="3.30.565.10">
    <property type="entry name" value="Histidine kinase-like ATPase, C-terminal domain"/>
    <property type="match status" value="1"/>
</dbReference>
<dbReference type="PROSITE" id="PS50112">
    <property type="entry name" value="PAS"/>
    <property type="match status" value="1"/>
</dbReference>
<feature type="transmembrane region" description="Helical" evidence="10">
    <location>
        <begin position="164"/>
        <end position="182"/>
    </location>
</feature>
<dbReference type="SUPFAM" id="SSF47384">
    <property type="entry name" value="Homodimeric domain of signal transducing histidine kinase"/>
    <property type="match status" value="1"/>
</dbReference>
<keyword evidence="6 13" id="KW-0418">Kinase</keyword>
<dbReference type="SMART" id="SM00387">
    <property type="entry name" value="HATPase_c"/>
    <property type="match status" value="1"/>
</dbReference>
<evidence type="ECO:0000259" key="12">
    <source>
        <dbReference type="PROSITE" id="PS50112"/>
    </source>
</evidence>
<dbReference type="STRING" id="1450648.CLORY_20460"/>
<sequence>MNSTSENVDDNVLKMLSVLKMSIVAFLIIMIYMDTPEYYKIFRARYDWKFNLYTIGLLLLLMGLIYAVWILINFRLNVSTLTFKISWTIENAFFALLICSPIYLCTTYDNVYKYLFLLLIISSVIQYGLKYGIMTALFSSGCVLGADLLYAPEKNGINVYFQKDLILVGVFIFVAWVLGYYVELENENKNKKDKQLRVLNDELQEQNSERLIFEESLLKNKICYDILFENAQNAIIVHSNGLILYANKSAARLFGYQNPMKLNGKSVYDHCNEKNIQAVSERFSNIVSNKLSKVTYEEDIINCRGDSISVRNTSSYFIYDGEASVLTFLLDITSEKQIELLKHDVEENLRLLNKSREFNTLITEFFTNISHEFKTPVNVISVAVQTMNLYLNDFNVDNIDKFKVYLKMIKQNCFRMTRLINNLMDITKVDSGFIKLNKKNDNIVSVVEDITQSVAAYVKSKNIELVFDTDVEEKIMAFDHDKIERVILNLLSNAFKYTNADGHIFVTIKDLSGQVSISVKDDGEGIPKDMLNIIFERFGQANRSLSRQCEGTGIGLYLVKTFVKMHGGTISVFSEEKQGCEFRIILPADKVENEAAEESRDLYKSNVDKINIEFSDVYSVTI</sequence>
<comment type="caution">
    <text evidence="13">The sequence shown here is derived from an EMBL/GenBank/DDBJ whole genome shotgun (WGS) entry which is preliminary data.</text>
</comment>
<dbReference type="EMBL" id="MZGV01000018">
    <property type="protein sequence ID" value="OPJ61954.1"/>
    <property type="molecule type" value="Genomic_DNA"/>
</dbReference>
<protein>
    <recommendedName>
        <fullName evidence="2">histidine kinase</fullName>
        <ecNumber evidence="2">2.7.13.3</ecNumber>
    </recommendedName>
</protein>
<keyword evidence="10" id="KW-0812">Transmembrane</keyword>
<dbReference type="InterPro" id="IPR005467">
    <property type="entry name" value="His_kinase_dom"/>
</dbReference>
<dbReference type="SMART" id="SM00388">
    <property type="entry name" value="HisKA"/>
    <property type="match status" value="1"/>
</dbReference>
<dbReference type="FunFam" id="3.30.565.10:FF:000037">
    <property type="entry name" value="Hybrid sensor histidine kinase/response regulator"/>
    <property type="match status" value="1"/>
</dbReference>
<evidence type="ECO:0000256" key="9">
    <source>
        <dbReference type="SAM" id="Coils"/>
    </source>
</evidence>
<keyword evidence="5" id="KW-0547">Nucleotide-binding</keyword>
<feature type="transmembrane region" description="Helical" evidence="10">
    <location>
        <begin position="12"/>
        <end position="32"/>
    </location>
</feature>
<dbReference type="SMART" id="SM00091">
    <property type="entry name" value="PAS"/>
    <property type="match status" value="1"/>
</dbReference>
<dbReference type="InterPro" id="IPR035965">
    <property type="entry name" value="PAS-like_dom_sf"/>
</dbReference>
<evidence type="ECO:0000256" key="10">
    <source>
        <dbReference type="SAM" id="Phobius"/>
    </source>
</evidence>
<feature type="domain" description="PAS" evidence="12">
    <location>
        <begin position="235"/>
        <end position="290"/>
    </location>
</feature>
<dbReference type="InterPro" id="IPR000014">
    <property type="entry name" value="PAS"/>
</dbReference>
<dbReference type="InterPro" id="IPR036890">
    <property type="entry name" value="HATPase_C_sf"/>
</dbReference>
<dbReference type="PROSITE" id="PS50109">
    <property type="entry name" value="HIS_KIN"/>
    <property type="match status" value="1"/>
</dbReference>
<dbReference type="SUPFAM" id="SSF55785">
    <property type="entry name" value="PYP-like sensor domain (PAS domain)"/>
    <property type="match status" value="1"/>
</dbReference>
<dbReference type="PRINTS" id="PR00344">
    <property type="entry name" value="BCTRLSENSOR"/>
</dbReference>
<feature type="coiled-coil region" evidence="9">
    <location>
        <begin position="182"/>
        <end position="209"/>
    </location>
</feature>
<keyword evidence="4 13" id="KW-0808">Transferase</keyword>
<keyword evidence="10" id="KW-0472">Membrane</keyword>
<dbReference type="CDD" id="cd00082">
    <property type="entry name" value="HisKA"/>
    <property type="match status" value="1"/>
</dbReference>
<gene>
    <name evidence="13" type="primary">tmoS_1</name>
    <name evidence="13" type="ORF">CLORY_20460</name>
</gene>
<accession>A0A1V4IQ70</accession>
<keyword evidence="7" id="KW-0067">ATP-binding</keyword>
<dbReference type="CDD" id="cd00075">
    <property type="entry name" value="HATPase"/>
    <property type="match status" value="1"/>
</dbReference>
<evidence type="ECO:0000256" key="7">
    <source>
        <dbReference type="ARBA" id="ARBA00022840"/>
    </source>
</evidence>
<feature type="transmembrane region" description="Helical" evidence="10">
    <location>
        <begin position="111"/>
        <end position="129"/>
    </location>
</feature>
<keyword evidence="8" id="KW-0902">Two-component regulatory system</keyword>
<dbReference type="Pfam" id="PF13426">
    <property type="entry name" value="PAS_9"/>
    <property type="match status" value="1"/>
</dbReference>
<dbReference type="Gene3D" id="1.10.287.130">
    <property type="match status" value="1"/>
</dbReference>
<dbReference type="AlphaFoldDB" id="A0A1V4IQ70"/>
<dbReference type="InterPro" id="IPR004358">
    <property type="entry name" value="Sig_transdc_His_kin-like_C"/>
</dbReference>
<dbReference type="Proteomes" id="UP000190080">
    <property type="component" value="Unassembled WGS sequence"/>
</dbReference>
<feature type="domain" description="Histidine kinase" evidence="11">
    <location>
        <begin position="368"/>
        <end position="590"/>
    </location>
</feature>
<evidence type="ECO:0000256" key="1">
    <source>
        <dbReference type="ARBA" id="ARBA00000085"/>
    </source>
</evidence>